<organism evidence="12 13">
    <name type="scientific">Nakamurella alba</name>
    <dbReference type="NCBI Taxonomy" id="2665158"/>
    <lineage>
        <taxon>Bacteria</taxon>
        <taxon>Bacillati</taxon>
        <taxon>Actinomycetota</taxon>
        <taxon>Actinomycetes</taxon>
        <taxon>Nakamurellales</taxon>
        <taxon>Nakamurellaceae</taxon>
        <taxon>Nakamurella</taxon>
    </lineage>
</organism>
<dbReference type="Gene3D" id="3.40.50.720">
    <property type="entry name" value="NAD(P)-binding Rossmann-like Domain"/>
    <property type="match status" value="1"/>
</dbReference>
<evidence type="ECO:0000256" key="7">
    <source>
        <dbReference type="ARBA" id="ARBA00023002"/>
    </source>
</evidence>
<comment type="similarity">
    <text evidence="3">In the N-terminal section; belongs to the NADH:flavin oxidoreductase/NADH oxidase family.</text>
</comment>
<keyword evidence="9" id="KW-0411">Iron-sulfur</keyword>
<protein>
    <submittedName>
        <fullName evidence="12">NAD(P)-binding protein</fullName>
    </submittedName>
</protein>
<dbReference type="InterPro" id="IPR001155">
    <property type="entry name" value="OxRdtase_FMN_N"/>
</dbReference>
<comment type="cofactor">
    <cofactor evidence="1">
        <name>FMN</name>
        <dbReference type="ChEBI" id="CHEBI:58210"/>
    </cofactor>
</comment>
<keyword evidence="6" id="KW-0479">Metal-binding</keyword>
<evidence type="ECO:0000256" key="6">
    <source>
        <dbReference type="ARBA" id="ARBA00022723"/>
    </source>
</evidence>
<proteinExistence type="inferred from homology"/>
<name>A0A7K1FIG4_9ACTN</name>
<dbReference type="Pfam" id="PF07992">
    <property type="entry name" value="Pyr_redox_2"/>
    <property type="match status" value="1"/>
</dbReference>
<dbReference type="InterPro" id="IPR036188">
    <property type="entry name" value="FAD/NAD-bd_sf"/>
</dbReference>
<dbReference type="SUPFAM" id="SSF51905">
    <property type="entry name" value="FAD/NAD(P)-binding domain"/>
    <property type="match status" value="1"/>
</dbReference>
<dbReference type="CDD" id="cd04734">
    <property type="entry name" value="OYE_like_3_FMN"/>
    <property type="match status" value="1"/>
</dbReference>
<dbReference type="InterPro" id="IPR013785">
    <property type="entry name" value="Aldolase_TIM"/>
</dbReference>
<gene>
    <name evidence="12" type="ORF">GIS00_08160</name>
</gene>
<evidence type="ECO:0000256" key="2">
    <source>
        <dbReference type="ARBA" id="ARBA00001966"/>
    </source>
</evidence>
<keyword evidence="8" id="KW-0408">Iron</keyword>
<evidence type="ECO:0000256" key="8">
    <source>
        <dbReference type="ARBA" id="ARBA00023004"/>
    </source>
</evidence>
<dbReference type="InterPro" id="IPR023753">
    <property type="entry name" value="FAD/NAD-binding_dom"/>
</dbReference>
<dbReference type="EMBL" id="WLYK01000001">
    <property type="protein sequence ID" value="MTD13915.1"/>
    <property type="molecule type" value="Genomic_DNA"/>
</dbReference>
<evidence type="ECO:0000259" key="11">
    <source>
        <dbReference type="Pfam" id="PF07992"/>
    </source>
</evidence>
<feature type="domain" description="NADH:flavin oxidoreductase/NADH oxidase N-terminal" evidence="10">
    <location>
        <begin position="39"/>
        <end position="371"/>
    </location>
</feature>
<keyword evidence="5" id="KW-0288">FMN</keyword>
<keyword evidence="4" id="KW-0285">Flavoprotein</keyword>
<evidence type="ECO:0000313" key="12">
    <source>
        <dbReference type="EMBL" id="MTD13915.1"/>
    </source>
</evidence>
<keyword evidence="13" id="KW-1185">Reference proteome</keyword>
<dbReference type="Proteomes" id="UP000460221">
    <property type="component" value="Unassembled WGS sequence"/>
</dbReference>
<dbReference type="PRINTS" id="PR00411">
    <property type="entry name" value="PNDRDTASEI"/>
</dbReference>
<evidence type="ECO:0000256" key="4">
    <source>
        <dbReference type="ARBA" id="ARBA00022630"/>
    </source>
</evidence>
<feature type="domain" description="FAD/NAD(P)-binding" evidence="11">
    <location>
        <begin position="421"/>
        <end position="652"/>
    </location>
</feature>
<dbReference type="Gene3D" id="3.50.50.60">
    <property type="entry name" value="FAD/NAD(P)-binding domain"/>
    <property type="match status" value="1"/>
</dbReference>
<dbReference type="GO" id="GO:0046872">
    <property type="term" value="F:metal ion binding"/>
    <property type="evidence" value="ECO:0007669"/>
    <property type="project" value="UniProtKB-KW"/>
</dbReference>
<sequence length="712" mass="77102">MQFLALVVDRLRLYGEHRPSFRRGRPERNVVGLADFDPLLQPFKIKDLELRNRVVSTSHEPAYGDAGMPADRYRAYHVEKARGGVGLTMIGGSAVVSPDSPPAFGNLLLHRDEIVGHLRRLADEVHEAGAAVMCQVTHLGRRGSNYTADWLPLVYSSALREPAHRSMPKVAEKWDLDRITDDYATAALRCREAGLDGIELEAYGHLLDGFLSPATNFRDDEFGGDLEQRMAFPRQVITAIRKAVGPEFVVGIRMSLDEGNDGGLGYDEAMTALRRYADDGIDFVSVIKGTIDRDATLARVIPSMGMPSAPFLEFAGRIRSEIDIPVMHAARISDVATARYAIREGLVDLVGMTRPQMADPHLVAKVARGEEDRIRPCVGANYCLDAIYQAGDAKCIHNPATGRELSMPQLVPLRTGRRRSAVVIGAGPAGLEAARVLGERGHRVVLLEADEQPGGQVRLAGRAHRRRDLLGIVDWRVSEAARAGVDLRFGVYAEAAEVLAEDPDLVVVATGGIPDTDVVPVGGDLVRDSWDVLAGTLRAAGDVLVYDVSGAEPGMDAAEVLALGGARVEIVTPERTLAPEIGSMNSPAYLSAFADHDVRITLARRLSEVHRAPGGKLRAVLGSDYSGTAVERIVDHVVVENGTTPNADLYHELLPGSSNLGEVDHGALLRMVAQTTVRNTDGRYQLFRIGDAVTSRNIHAAIYDAGRLCLPL</sequence>
<comment type="caution">
    <text evidence="12">The sequence shown here is derived from an EMBL/GenBank/DDBJ whole genome shotgun (WGS) entry which is preliminary data.</text>
</comment>
<reference evidence="12 13" key="1">
    <citation type="submission" date="2019-11" db="EMBL/GenBank/DDBJ databases">
        <authorList>
            <person name="Jiang L.-Q."/>
        </authorList>
    </citation>
    <scope>NUCLEOTIDE SEQUENCE [LARGE SCALE GENOMIC DNA]</scope>
    <source>
        <strain evidence="12 13">YIM 132087</strain>
    </source>
</reference>
<evidence type="ECO:0000256" key="3">
    <source>
        <dbReference type="ARBA" id="ARBA00011048"/>
    </source>
</evidence>
<dbReference type="InterPro" id="IPR051793">
    <property type="entry name" value="NADH:flavin_oxidoreductase"/>
</dbReference>
<dbReference type="GO" id="GO:0051536">
    <property type="term" value="F:iron-sulfur cluster binding"/>
    <property type="evidence" value="ECO:0007669"/>
    <property type="project" value="UniProtKB-KW"/>
</dbReference>
<evidence type="ECO:0000259" key="10">
    <source>
        <dbReference type="Pfam" id="PF00724"/>
    </source>
</evidence>
<keyword evidence="7" id="KW-0560">Oxidoreductase</keyword>
<dbReference type="AlphaFoldDB" id="A0A7K1FIG4"/>
<dbReference type="Pfam" id="PF00724">
    <property type="entry name" value="Oxidored_FMN"/>
    <property type="match status" value="1"/>
</dbReference>
<evidence type="ECO:0000313" key="13">
    <source>
        <dbReference type="Proteomes" id="UP000460221"/>
    </source>
</evidence>
<dbReference type="RefSeq" id="WP_154767658.1">
    <property type="nucleotide sequence ID" value="NZ_WLYK01000001.1"/>
</dbReference>
<dbReference type="GO" id="GO:0008670">
    <property type="term" value="F:2,4-dienoyl-CoA reductase (NADPH) activity"/>
    <property type="evidence" value="ECO:0007669"/>
    <property type="project" value="TreeGrafter"/>
</dbReference>
<accession>A0A7K1FIG4</accession>
<dbReference type="PANTHER" id="PTHR42917:SF2">
    <property type="entry name" value="2,4-DIENOYL-COA REDUCTASE [(2E)-ENOYL-COA-PRODUCING]"/>
    <property type="match status" value="1"/>
</dbReference>
<comment type="cofactor">
    <cofactor evidence="2">
        <name>[4Fe-4S] cluster</name>
        <dbReference type="ChEBI" id="CHEBI:49883"/>
    </cofactor>
</comment>
<dbReference type="GO" id="GO:0010181">
    <property type="term" value="F:FMN binding"/>
    <property type="evidence" value="ECO:0007669"/>
    <property type="project" value="InterPro"/>
</dbReference>
<dbReference type="GO" id="GO:0033543">
    <property type="term" value="P:fatty acid beta-oxidation, unsaturated, even number, reductase/isomerase pathway"/>
    <property type="evidence" value="ECO:0007669"/>
    <property type="project" value="TreeGrafter"/>
</dbReference>
<evidence type="ECO:0000256" key="5">
    <source>
        <dbReference type="ARBA" id="ARBA00022643"/>
    </source>
</evidence>
<evidence type="ECO:0000256" key="9">
    <source>
        <dbReference type="ARBA" id="ARBA00023014"/>
    </source>
</evidence>
<dbReference type="SUPFAM" id="SSF51395">
    <property type="entry name" value="FMN-linked oxidoreductases"/>
    <property type="match status" value="1"/>
</dbReference>
<dbReference type="Gene3D" id="3.20.20.70">
    <property type="entry name" value="Aldolase class I"/>
    <property type="match status" value="1"/>
</dbReference>
<evidence type="ECO:0000256" key="1">
    <source>
        <dbReference type="ARBA" id="ARBA00001917"/>
    </source>
</evidence>
<dbReference type="PANTHER" id="PTHR42917">
    <property type="entry name" value="2,4-DIENOYL-COA REDUCTASE"/>
    <property type="match status" value="1"/>
</dbReference>